<dbReference type="Proteomes" id="UP000714915">
    <property type="component" value="Unassembled WGS sequence"/>
</dbReference>
<comment type="caution">
    <text evidence="2">The sequence shown here is derived from an EMBL/GenBank/DDBJ whole genome shotgun (WGS) entry which is preliminary data.</text>
</comment>
<evidence type="ECO:0008006" key="4">
    <source>
        <dbReference type="Google" id="ProtNLM"/>
    </source>
</evidence>
<sequence length="197" mass="21499">MKYQKLVVPAIAVALFGGAALSLTAVQAFGGFGQNNEEMQNLQTELHDSVLNNGVSSEETQSIVQEIESLKDSFESERESEFNSSELSSYLGLNFDEYKTLRMSGVSLVEYADANGLDIEQIKSILVAEHIAHLDEALANGDIDQDQYDRMIDHIDDMIDHQVEGFGFGGMGQGGRGEKDHMMGGYGDGEGFRMGGM</sequence>
<reference evidence="2" key="2">
    <citation type="journal article" date="2021" name="Microbiome">
        <title>Successional dynamics and alternative stable states in a saline activated sludge microbial community over 9 years.</title>
        <authorList>
            <person name="Wang Y."/>
            <person name="Ye J."/>
            <person name="Ju F."/>
            <person name="Liu L."/>
            <person name="Boyd J.A."/>
            <person name="Deng Y."/>
            <person name="Parks D.H."/>
            <person name="Jiang X."/>
            <person name="Yin X."/>
            <person name="Woodcroft B.J."/>
            <person name="Tyson G.W."/>
            <person name="Hugenholtz P."/>
            <person name="Polz M.F."/>
            <person name="Zhang T."/>
        </authorList>
    </citation>
    <scope>NUCLEOTIDE SEQUENCE</scope>
    <source>
        <strain evidence="2">HKST-UBA09</strain>
    </source>
</reference>
<feature type="chain" id="PRO_5036888536" description="DUF2680 domain-containing protein" evidence="1">
    <location>
        <begin position="26"/>
        <end position="197"/>
    </location>
</feature>
<keyword evidence="1" id="KW-0732">Signal</keyword>
<evidence type="ECO:0000313" key="3">
    <source>
        <dbReference type="Proteomes" id="UP000714915"/>
    </source>
</evidence>
<feature type="signal peptide" evidence="1">
    <location>
        <begin position="1"/>
        <end position="25"/>
    </location>
</feature>
<evidence type="ECO:0000313" key="2">
    <source>
        <dbReference type="EMBL" id="MCA9387105.1"/>
    </source>
</evidence>
<name>A0A955LBG2_9BACT</name>
<dbReference type="EMBL" id="JAGQLF010000048">
    <property type="protein sequence ID" value="MCA9387105.1"/>
    <property type="molecule type" value="Genomic_DNA"/>
</dbReference>
<protein>
    <recommendedName>
        <fullName evidence="4">DUF2680 domain-containing protein</fullName>
    </recommendedName>
</protein>
<accession>A0A955LBG2</accession>
<organism evidence="2 3">
    <name type="scientific">Candidatus Dojkabacteria bacterium</name>
    <dbReference type="NCBI Taxonomy" id="2099670"/>
    <lineage>
        <taxon>Bacteria</taxon>
        <taxon>Candidatus Dojkabacteria</taxon>
    </lineage>
</organism>
<proteinExistence type="predicted"/>
<evidence type="ECO:0000256" key="1">
    <source>
        <dbReference type="SAM" id="SignalP"/>
    </source>
</evidence>
<gene>
    <name evidence="2" type="ORF">KC669_03665</name>
</gene>
<reference evidence="2" key="1">
    <citation type="submission" date="2020-04" db="EMBL/GenBank/DDBJ databases">
        <authorList>
            <person name="Zhang T."/>
        </authorList>
    </citation>
    <scope>NUCLEOTIDE SEQUENCE</scope>
    <source>
        <strain evidence="2">HKST-UBA09</strain>
    </source>
</reference>
<dbReference type="AlphaFoldDB" id="A0A955LBG2"/>